<dbReference type="AlphaFoldDB" id="A0A6C0IRF7"/>
<evidence type="ECO:0000313" key="1">
    <source>
        <dbReference type="EMBL" id="QHT95369.1"/>
    </source>
</evidence>
<organism evidence="1">
    <name type="scientific">viral metagenome</name>
    <dbReference type="NCBI Taxonomy" id="1070528"/>
    <lineage>
        <taxon>unclassified sequences</taxon>
        <taxon>metagenomes</taxon>
        <taxon>organismal metagenomes</taxon>
    </lineage>
</organism>
<dbReference type="EMBL" id="MN740240">
    <property type="protein sequence ID" value="QHT95369.1"/>
    <property type="molecule type" value="Genomic_DNA"/>
</dbReference>
<name>A0A6C0IRF7_9ZZZZ</name>
<sequence length="86" mass="10140">MSATLLPNDMSSLLTLYKQIKNYHPECNDSFMAMKNHANMLKSNLEKKLKGPIHLPDYECWYEIQSDKTLDSQVPYLTYKDNEFYV</sequence>
<reference evidence="1" key="1">
    <citation type="journal article" date="2020" name="Nature">
        <title>Giant virus diversity and host interactions through global metagenomics.</title>
        <authorList>
            <person name="Schulz F."/>
            <person name="Roux S."/>
            <person name="Paez-Espino D."/>
            <person name="Jungbluth S."/>
            <person name="Walsh D.A."/>
            <person name="Denef V.J."/>
            <person name="McMahon K.D."/>
            <person name="Konstantinidis K.T."/>
            <person name="Eloe-Fadrosh E.A."/>
            <person name="Kyrpides N.C."/>
            <person name="Woyke T."/>
        </authorList>
    </citation>
    <scope>NUCLEOTIDE SEQUENCE</scope>
    <source>
        <strain evidence="1">GVMAG-M-3300024261-8</strain>
    </source>
</reference>
<accession>A0A6C0IRF7</accession>
<protein>
    <submittedName>
        <fullName evidence="1">Uncharacterized protein</fullName>
    </submittedName>
</protein>
<proteinExistence type="predicted"/>